<evidence type="ECO:0000256" key="2">
    <source>
        <dbReference type="SAM" id="MobiDB-lite"/>
    </source>
</evidence>
<dbReference type="AlphaFoldDB" id="A0A7W2QA50"/>
<dbReference type="RefSeq" id="WP_182389774.1">
    <property type="nucleotide sequence ID" value="NZ_JACGCX010000009.1"/>
</dbReference>
<dbReference type="Pfam" id="PF13476">
    <property type="entry name" value="AAA_23"/>
    <property type="match status" value="1"/>
</dbReference>
<dbReference type="InterPro" id="IPR038729">
    <property type="entry name" value="Rad50/SbcC_AAA"/>
</dbReference>
<feature type="coiled-coil region" evidence="1">
    <location>
        <begin position="660"/>
        <end position="722"/>
    </location>
</feature>
<dbReference type="EMBL" id="JACGCX010000009">
    <property type="protein sequence ID" value="MBA6098530.1"/>
    <property type="molecule type" value="Genomic_DNA"/>
</dbReference>
<dbReference type="PANTHER" id="PTHR32114">
    <property type="entry name" value="ABC TRANSPORTER ABCH.3"/>
    <property type="match status" value="1"/>
</dbReference>
<feature type="region of interest" description="Disordered" evidence="2">
    <location>
        <begin position="586"/>
        <end position="605"/>
    </location>
</feature>
<feature type="domain" description="Rad50/SbcC-type AAA" evidence="3">
    <location>
        <begin position="6"/>
        <end position="290"/>
    </location>
</feature>
<comment type="caution">
    <text evidence="4">The sequence shown here is derived from an EMBL/GenBank/DDBJ whole genome shotgun (WGS) entry which is preliminary data.</text>
</comment>
<name>A0A7W2QA50_9PSED</name>
<dbReference type="Proteomes" id="UP000545074">
    <property type="component" value="Unassembled WGS sequence"/>
</dbReference>
<protein>
    <submittedName>
        <fullName evidence="4">AAA family ATPase</fullName>
    </submittedName>
</protein>
<feature type="coiled-coil region" evidence="1">
    <location>
        <begin position="281"/>
        <end position="370"/>
    </location>
</feature>
<proteinExistence type="predicted"/>
<dbReference type="GO" id="GO:0016887">
    <property type="term" value="F:ATP hydrolysis activity"/>
    <property type="evidence" value="ECO:0007669"/>
    <property type="project" value="InterPro"/>
</dbReference>
<dbReference type="GO" id="GO:0006302">
    <property type="term" value="P:double-strand break repair"/>
    <property type="evidence" value="ECO:0007669"/>
    <property type="project" value="InterPro"/>
</dbReference>
<dbReference type="PANTHER" id="PTHR32114:SF2">
    <property type="entry name" value="ABC TRANSPORTER ABCH.3"/>
    <property type="match status" value="1"/>
</dbReference>
<evidence type="ECO:0000313" key="4">
    <source>
        <dbReference type="EMBL" id="MBA6098530.1"/>
    </source>
</evidence>
<evidence type="ECO:0000256" key="1">
    <source>
        <dbReference type="SAM" id="Coils"/>
    </source>
</evidence>
<keyword evidence="1" id="KW-0175">Coiled coil</keyword>
<gene>
    <name evidence="4" type="ORF">H4C80_15525</name>
</gene>
<accession>A0A7W2QA50</accession>
<dbReference type="CDD" id="cd00267">
    <property type="entry name" value="ABC_ATPase"/>
    <property type="match status" value="1"/>
</dbReference>
<sequence>MKQLKSLTLSNIRRFGIDTTIEFSRGATILLAPNGTGKTAIFEALELGLTGKVSRLADNLLPIIRDAQSTAGVRLDFDDTHASAHIGELGEVERSGDLSSVFPETDSEDIPYLLRLTHLLDQRERDWLVQADPKVAGSQLAKLPIGRDGSQVTSALGGIRRSLTEQLNQAKASLETLTLEFSEWQSLKHDRDQAAAQSQGALRSREHIGESITDIASQTQALEQLPSGLLVPPLGQDGLETVHNALEQLVQAKLTRLKDQIKALAEVDGLIGRFVSEQTRIDQLSKELKSGADDLARKKQDRGIAAASHEQVQEELVSAERERDAIVQQLNRYASEAQAKELVSDRGLVLENADQALVEAENKAAVSRTEHEGNQQLNLQHTLINDQRKALLQTDADLVIAQQFVGHWEELLKFNVDISAAISDGEEEEEQLQAKLATALSAQTVSDAEVLAATHRYESLTSAADAIRSAVATIAAHLPPDRIDCPLCGIEHGAEALKKRVANALQTLDPEVVQAAEHLKTSRDLLDERRKAVTAVEAELTACRGKLTELGLQLSGLSVELSDLKSNALLGGDTLPLARESIRRRGEANTAAKRQLDEKQSNLTPPIAPDAFDVAKEAYDAAVRAVDAARQSRSDATIRLEQATAALAAITADAPPAQTLEELSNAQKENAAQINDLTARSAAEQSALSRQQLQLTELTDTVAALQTQLTEAQSRLATVRASWRQLSIDGDPNAEVASSHEAQMQSKADQLTRHTEVLQTIKIEIDAWSKLEQARLSQGMLDRRRGELSEDDFTTDLKQRIEERESSIERLSKLSNAMESLSQSLSTEIANVQKHVLAVVPRWQALLKRVVRDQRFTGTSLDFRTAYRSERAGVSVPLHGGEVAVPAIASEAQLTDLQLTFLLSMALDHPWSAWRGLLLDDPTQHHDMVHAAAVFDVLRDYIVDHGFQVVIATHDALQARYFMRKLQNDGIEARLWSLVPTSDGVTAVETQWPGKHQLSVDSHPSPTTNSPD</sequence>
<reference evidence="4 5" key="1">
    <citation type="submission" date="2020-07" db="EMBL/GenBank/DDBJ databases">
        <title>Diversity of carbapenemase encoding genes among Pseudomonas putida group clinical isolates in a tertiary Brazilian hospital.</title>
        <authorList>
            <person name="Alberto-Lei F."/>
            <person name="Nodari C.S."/>
            <person name="Streling A.P."/>
            <person name="Paulino J.T."/>
            <person name="Bessa-Neto F.O."/>
            <person name="Cayo R."/>
            <person name="Gales A.C."/>
        </authorList>
    </citation>
    <scope>NUCLEOTIDE SEQUENCE [LARGE SCALE GENOMIC DNA]</scope>
    <source>
        <strain evidence="4 5">12815</strain>
    </source>
</reference>
<dbReference type="InterPro" id="IPR027417">
    <property type="entry name" value="P-loop_NTPase"/>
</dbReference>
<evidence type="ECO:0000313" key="5">
    <source>
        <dbReference type="Proteomes" id="UP000545074"/>
    </source>
</evidence>
<organism evidence="4 5">
    <name type="scientific">Pseudomonas juntendi</name>
    <dbReference type="NCBI Taxonomy" id="2666183"/>
    <lineage>
        <taxon>Bacteria</taxon>
        <taxon>Pseudomonadati</taxon>
        <taxon>Pseudomonadota</taxon>
        <taxon>Gammaproteobacteria</taxon>
        <taxon>Pseudomonadales</taxon>
        <taxon>Pseudomonadaceae</taxon>
        <taxon>Pseudomonas</taxon>
    </lineage>
</organism>
<evidence type="ECO:0000259" key="3">
    <source>
        <dbReference type="Pfam" id="PF13476"/>
    </source>
</evidence>
<dbReference type="Gene3D" id="3.40.50.300">
    <property type="entry name" value="P-loop containing nucleotide triphosphate hydrolases"/>
    <property type="match status" value="2"/>
</dbReference>
<dbReference type="SUPFAM" id="SSF52540">
    <property type="entry name" value="P-loop containing nucleoside triphosphate hydrolases"/>
    <property type="match status" value="1"/>
</dbReference>